<feature type="chain" id="PRO_5025535132" description="Apple domain-containing protein" evidence="2">
    <location>
        <begin position="17"/>
        <end position="387"/>
    </location>
</feature>
<evidence type="ECO:0000313" key="4">
    <source>
        <dbReference type="Proteomes" id="UP000800092"/>
    </source>
</evidence>
<dbReference type="AlphaFoldDB" id="A0A6A6HDT9"/>
<gene>
    <name evidence="3" type="ORF">EV356DRAFT_465004</name>
</gene>
<name>A0A6A6HDT9_VIRVR</name>
<feature type="compositionally biased region" description="Basic and acidic residues" evidence="1">
    <location>
        <begin position="83"/>
        <end position="95"/>
    </location>
</feature>
<keyword evidence="2" id="KW-0732">Signal</keyword>
<proteinExistence type="predicted"/>
<organism evidence="3 4">
    <name type="scientific">Viridothelium virens</name>
    <name type="common">Speckled blister lichen</name>
    <name type="synonym">Trypethelium virens</name>
    <dbReference type="NCBI Taxonomy" id="1048519"/>
    <lineage>
        <taxon>Eukaryota</taxon>
        <taxon>Fungi</taxon>
        <taxon>Dikarya</taxon>
        <taxon>Ascomycota</taxon>
        <taxon>Pezizomycotina</taxon>
        <taxon>Dothideomycetes</taxon>
        <taxon>Dothideomycetes incertae sedis</taxon>
        <taxon>Trypetheliales</taxon>
        <taxon>Trypetheliaceae</taxon>
        <taxon>Viridothelium</taxon>
    </lineage>
</organism>
<sequence>MRSAIAISALAALAAAAPAPAPQSGGIDFDGVAAFETDIAGLPVGPPPTGAASATPTYVSSVAQTAAAAAATSDPVVTDPGSTEDKRSLMKRDPDCGAYPKGSAPPTTPDTDVAFQGNSNYSTIAQSAQTPQGYSLAFSNLGGATQSPSYLGYYTLTSYNTIKCQEYCDAAPGCYSFNVYIERDPSINPADACPNPSSTANYKCSLFGAPTCDDMATNVGQWRDQFHVVIAGSNGYNKNAAPPAQTNFTGPTELGGAIQAPLNAQGKDTYLGMRLFSIYDPSQCAAVCQSTTAYDKKHLVDSNGNYAPCNFFNTYILSKNNAVVGMYCSMYSQVWGKSYSTNVGQYDSAGNHYTVSSSYSYTLTQQDSGSVNSGSSSSAAAPAASKI</sequence>
<dbReference type="Proteomes" id="UP000800092">
    <property type="component" value="Unassembled WGS sequence"/>
</dbReference>
<dbReference type="PANTHER" id="PTHR36578">
    <property type="entry name" value="CHROMOSOME 15, WHOLE GENOME SHOTGUN SEQUENCE"/>
    <property type="match status" value="1"/>
</dbReference>
<evidence type="ECO:0000313" key="3">
    <source>
        <dbReference type="EMBL" id="KAF2235650.1"/>
    </source>
</evidence>
<protein>
    <recommendedName>
        <fullName evidence="5">Apple domain-containing protein</fullName>
    </recommendedName>
</protein>
<keyword evidence="4" id="KW-1185">Reference proteome</keyword>
<dbReference type="EMBL" id="ML991790">
    <property type="protein sequence ID" value="KAF2235650.1"/>
    <property type="molecule type" value="Genomic_DNA"/>
</dbReference>
<feature type="signal peptide" evidence="2">
    <location>
        <begin position="1"/>
        <end position="16"/>
    </location>
</feature>
<accession>A0A6A6HDT9</accession>
<dbReference type="PANTHER" id="PTHR36578:SF1">
    <property type="entry name" value="APPLE DOMAIN-CONTAINING PROTEIN"/>
    <property type="match status" value="1"/>
</dbReference>
<feature type="region of interest" description="Disordered" evidence="1">
    <location>
        <begin position="71"/>
        <end position="113"/>
    </location>
</feature>
<evidence type="ECO:0008006" key="5">
    <source>
        <dbReference type="Google" id="ProtNLM"/>
    </source>
</evidence>
<reference evidence="3" key="1">
    <citation type="journal article" date="2020" name="Stud. Mycol.">
        <title>101 Dothideomycetes genomes: a test case for predicting lifestyles and emergence of pathogens.</title>
        <authorList>
            <person name="Haridas S."/>
            <person name="Albert R."/>
            <person name="Binder M."/>
            <person name="Bloem J."/>
            <person name="Labutti K."/>
            <person name="Salamov A."/>
            <person name="Andreopoulos B."/>
            <person name="Baker S."/>
            <person name="Barry K."/>
            <person name="Bills G."/>
            <person name="Bluhm B."/>
            <person name="Cannon C."/>
            <person name="Castanera R."/>
            <person name="Culley D."/>
            <person name="Daum C."/>
            <person name="Ezra D."/>
            <person name="Gonzalez J."/>
            <person name="Henrissat B."/>
            <person name="Kuo A."/>
            <person name="Liang C."/>
            <person name="Lipzen A."/>
            <person name="Lutzoni F."/>
            <person name="Magnuson J."/>
            <person name="Mondo S."/>
            <person name="Nolan M."/>
            <person name="Ohm R."/>
            <person name="Pangilinan J."/>
            <person name="Park H.-J."/>
            <person name="Ramirez L."/>
            <person name="Alfaro M."/>
            <person name="Sun H."/>
            <person name="Tritt A."/>
            <person name="Yoshinaga Y."/>
            <person name="Zwiers L.-H."/>
            <person name="Turgeon B."/>
            <person name="Goodwin S."/>
            <person name="Spatafora J."/>
            <person name="Crous P."/>
            <person name="Grigoriev I."/>
        </authorList>
    </citation>
    <scope>NUCLEOTIDE SEQUENCE</scope>
    <source>
        <strain evidence="3">Tuck. ex Michener</strain>
    </source>
</reference>
<dbReference type="OrthoDB" id="271448at2759"/>
<evidence type="ECO:0000256" key="2">
    <source>
        <dbReference type="SAM" id="SignalP"/>
    </source>
</evidence>
<evidence type="ECO:0000256" key="1">
    <source>
        <dbReference type="SAM" id="MobiDB-lite"/>
    </source>
</evidence>